<dbReference type="PANTHER" id="PTHR21261:SF15">
    <property type="entry name" value="BEATEN PATH IIIA, ISOFORM D-RELATED"/>
    <property type="match status" value="1"/>
</dbReference>
<dbReference type="PANTHER" id="PTHR21261">
    <property type="entry name" value="BEAT PROTEIN"/>
    <property type="match status" value="1"/>
</dbReference>
<evidence type="ECO:0000313" key="2">
    <source>
        <dbReference type="Proteomes" id="UP000694941"/>
    </source>
</evidence>
<dbReference type="GeneID" id="111085815"/>
<sequence>MDLSFHLRIAFLILASGTASFSLRILSLDVPHVVPRGRGAQLTCSYDLEGEKLYSVKWYRDDMEFFRFVPRDEPQQLYFPLEGIDVDFSKSTQQSIFIQNVQTETGGKFRCEVSADAPFFKTAAAEKWMAVEGKGPL</sequence>
<name>A0ABM1SDY4_LIMPO</name>
<feature type="domain" description="Ig-like" evidence="1">
    <location>
        <begin position="37"/>
        <end position="114"/>
    </location>
</feature>
<dbReference type="InterPro" id="IPR013151">
    <property type="entry name" value="Immunoglobulin_dom"/>
</dbReference>
<dbReference type="InterPro" id="IPR013783">
    <property type="entry name" value="Ig-like_fold"/>
</dbReference>
<accession>A0ABM1SDY4</accession>
<dbReference type="InterPro" id="IPR036179">
    <property type="entry name" value="Ig-like_dom_sf"/>
</dbReference>
<evidence type="ECO:0000313" key="3">
    <source>
        <dbReference type="RefSeq" id="XP_022241839.1"/>
    </source>
</evidence>
<keyword evidence="2" id="KW-1185">Reference proteome</keyword>
<dbReference type="CDD" id="cd00096">
    <property type="entry name" value="Ig"/>
    <property type="match status" value="1"/>
</dbReference>
<dbReference type="PROSITE" id="PS50835">
    <property type="entry name" value="IG_LIKE"/>
    <property type="match status" value="1"/>
</dbReference>
<dbReference type="RefSeq" id="XP_022241839.1">
    <property type="nucleotide sequence ID" value="XM_022386131.1"/>
</dbReference>
<protein>
    <submittedName>
        <fullName evidence="3">Uncharacterized protein LOC111085815</fullName>
    </submittedName>
</protein>
<gene>
    <name evidence="3" type="primary">LOC111085815</name>
</gene>
<evidence type="ECO:0000259" key="1">
    <source>
        <dbReference type="PROSITE" id="PS50835"/>
    </source>
</evidence>
<dbReference type="Proteomes" id="UP000694941">
    <property type="component" value="Unplaced"/>
</dbReference>
<proteinExistence type="predicted"/>
<dbReference type="Gene3D" id="2.60.40.10">
    <property type="entry name" value="Immunoglobulins"/>
    <property type="match status" value="1"/>
</dbReference>
<dbReference type="InterPro" id="IPR007110">
    <property type="entry name" value="Ig-like_dom"/>
</dbReference>
<dbReference type="Pfam" id="PF00047">
    <property type="entry name" value="ig"/>
    <property type="match status" value="1"/>
</dbReference>
<reference evidence="3" key="1">
    <citation type="submission" date="2025-08" db="UniProtKB">
        <authorList>
            <consortium name="RefSeq"/>
        </authorList>
    </citation>
    <scope>IDENTIFICATION</scope>
    <source>
        <tissue evidence="3">Muscle</tissue>
    </source>
</reference>
<dbReference type="SUPFAM" id="SSF48726">
    <property type="entry name" value="Immunoglobulin"/>
    <property type="match status" value="1"/>
</dbReference>
<organism evidence="2 3">
    <name type="scientific">Limulus polyphemus</name>
    <name type="common">Atlantic horseshoe crab</name>
    <dbReference type="NCBI Taxonomy" id="6850"/>
    <lineage>
        <taxon>Eukaryota</taxon>
        <taxon>Metazoa</taxon>
        <taxon>Ecdysozoa</taxon>
        <taxon>Arthropoda</taxon>
        <taxon>Chelicerata</taxon>
        <taxon>Merostomata</taxon>
        <taxon>Xiphosura</taxon>
        <taxon>Limulidae</taxon>
        <taxon>Limulus</taxon>
    </lineage>
</organism>